<dbReference type="Gene3D" id="3.40.630.10">
    <property type="entry name" value="Zn peptidases"/>
    <property type="match status" value="1"/>
</dbReference>
<keyword evidence="2" id="KW-1185">Reference proteome</keyword>
<proteinExistence type="predicted"/>
<dbReference type="RefSeq" id="WP_347921417.1">
    <property type="nucleotide sequence ID" value="NZ_JBDXMX010000006.1"/>
</dbReference>
<evidence type="ECO:0000313" key="2">
    <source>
        <dbReference type="Proteomes" id="UP001484097"/>
    </source>
</evidence>
<accession>A0ABV0IKR1</accession>
<evidence type="ECO:0000313" key="1">
    <source>
        <dbReference type="EMBL" id="MEO9248731.1"/>
    </source>
</evidence>
<dbReference type="Proteomes" id="UP001484097">
    <property type="component" value="Unassembled WGS sequence"/>
</dbReference>
<comment type="caution">
    <text evidence="1">The sequence shown here is derived from an EMBL/GenBank/DDBJ whole genome shotgun (WGS) entry which is preliminary data.</text>
</comment>
<dbReference type="SUPFAM" id="SSF53187">
    <property type="entry name" value="Zn-dependent exopeptidases"/>
    <property type="match status" value="1"/>
</dbReference>
<evidence type="ECO:0008006" key="3">
    <source>
        <dbReference type="Google" id="ProtNLM"/>
    </source>
</evidence>
<sequence length="102" mass="10580">MPERNLNDPDATAALAEVLRGALGAENVLDGEPRMGSEDFGTLPGALGVPSVFWFFGGFDAATVESGAMPVNHSPRFVPVPEPTLWTAATAALAALRSRLGS</sequence>
<organism evidence="1 2">
    <name type="scientific">Citricoccus nitrophenolicus</name>
    <dbReference type="NCBI Taxonomy" id="863575"/>
    <lineage>
        <taxon>Bacteria</taxon>
        <taxon>Bacillati</taxon>
        <taxon>Actinomycetota</taxon>
        <taxon>Actinomycetes</taxon>
        <taxon>Micrococcales</taxon>
        <taxon>Micrococcaceae</taxon>
        <taxon>Citricoccus</taxon>
    </lineage>
</organism>
<reference evidence="1 2" key="1">
    <citation type="submission" date="2024-05" db="EMBL/GenBank/DDBJ databases">
        <authorList>
            <person name="Yi C."/>
        </authorList>
    </citation>
    <scope>NUCLEOTIDE SEQUENCE [LARGE SCALE GENOMIC DNA]</scope>
    <source>
        <strain evidence="1 2">XS13</strain>
    </source>
</reference>
<dbReference type="EMBL" id="JBDXMX010000006">
    <property type="protein sequence ID" value="MEO9248731.1"/>
    <property type="molecule type" value="Genomic_DNA"/>
</dbReference>
<gene>
    <name evidence="1" type="ORF">ABDK96_13680</name>
</gene>
<name>A0ABV0IKR1_9MICC</name>
<protein>
    <recommendedName>
        <fullName evidence="3">Amidohydrolase</fullName>
    </recommendedName>
</protein>